<feature type="region of interest" description="Disordered" evidence="1">
    <location>
        <begin position="1"/>
        <end position="66"/>
    </location>
</feature>
<comment type="caution">
    <text evidence="3">The sequence shown here is derived from an EMBL/GenBank/DDBJ whole genome shotgun (WGS) entry which is preliminary data.</text>
</comment>
<dbReference type="Proteomes" id="UP000750711">
    <property type="component" value="Unassembled WGS sequence"/>
</dbReference>
<evidence type="ECO:0000313" key="3">
    <source>
        <dbReference type="EMBL" id="KAH0548681.1"/>
    </source>
</evidence>
<dbReference type="GO" id="GO:0000164">
    <property type="term" value="C:protein phosphatase type 1 complex"/>
    <property type="evidence" value="ECO:0007669"/>
    <property type="project" value="TreeGrafter"/>
</dbReference>
<dbReference type="GO" id="GO:0008157">
    <property type="term" value="F:protein phosphatase 1 binding"/>
    <property type="evidence" value="ECO:0007669"/>
    <property type="project" value="TreeGrafter"/>
</dbReference>
<sequence>MPYTSPSRSPLNASYPTTQNLGRNGSHTGVSGTSTKQNPPRSTTYMHRHRRTPSLSKAITLSAPHPAVKLDCRLPGLESEAIEDYQDQSAVRTGPSLRRSPPPVSDSAIPSGAIISSPDSTQNSSDDEACKSKERRGRRLENLAELQEAIRIIEQRRGSSPDGSPDSERRDADEEKVKMVLQLTESPILESTTTLYQPPSAASHFGQTLVREARKMPHSRSSTETSALPDKAAESPDSSDIDDDAYRLNEKPVMVRKKSGELVKPALRPRRPSSMPGTPTYSKAVHFDSHLEHVRHFLQVDKPLAVSAGSSPVEAYESDPEFPFVNDDFHLRSLLPFEWEIALPNFPKETVERRSATVRVERVFLSSDNKTLIGTVACSNLAYGKHVAARFTLDFWKTTSEVTAEYNDYISRVHLDDGYDRFNFSIKLEDQTNLEKKVLFFCVRYNVNGREYWDNNGSFNYQVDFRKKVKPQNGKNGMHGVGARALPRNIHPSAALSTRPVSLPASFDDFIDSPDSKHGFGFKKQQQQQLPPRVTGGLSSSAQHLKNSNAANGTARDSRTPRSGQAFGNRYDFGASLTAAIQAASSRRADGESETRVRDEVEPSSPRTVPSEKSVRKECHSKSTQDAPAFAEKNDLSWLSHINVPPSTQPSSSTTGDASTSTSYTTEKPTIKSNQYNEILDKYCF</sequence>
<evidence type="ECO:0000256" key="1">
    <source>
        <dbReference type="SAM" id="MobiDB-lite"/>
    </source>
</evidence>
<dbReference type="AlphaFoldDB" id="A0A9P8IB38"/>
<feature type="compositionally biased region" description="Polar residues" evidence="1">
    <location>
        <begin position="1"/>
        <end position="45"/>
    </location>
</feature>
<accession>A0A9P8IB38</accession>
<feature type="region of interest" description="Disordered" evidence="1">
    <location>
        <begin position="584"/>
        <end position="672"/>
    </location>
</feature>
<dbReference type="PROSITE" id="PS51159">
    <property type="entry name" value="CBM21"/>
    <property type="match status" value="1"/>
</dbReference>
<evidence type="ECO:0000259" key="2">
    <source>
        <dbReference type="PROSITE" id="PS51159"/>
    </source>
</evidence>
<dbReference type="EMBL" id="JAGHQM010002417">
    <property type="protein sequence ID" value="KAH0548681.1"/>
    <property type="molecule type" value="Genomic_DNA"/>
</dbReference>
<evidence type="ECO:0000313" key="4">
    <source>
        <dbReference type="Proteomes" id="UP000750711"/>
    </source>
</evidence>
<feature type="compositionally biased region" description="Basic and acidic residues" evidence="1">
    <location>
        <begin position="166"/>
        <end position="178"/>
    </location>
</feature>
<feature type="non-terminal residue" evidence="3">
    <location>
        <position position="685"/>
    </location>
</feature>
<feature type="region of interest" description="Disordered" evidence="1">
    <location>
        <begin position="516"/>
        <end position="569"/>
    </location>
</feature>
<feature type="region of interest" description="Disordered" evidence="1">
    <location>
        <begin position="81"/>
        <end position="185"/>
    </location>
</feature>
<dbReference type="Gene3D" id="2.60.40.2440">
    <property type="entry name" value="Carbohydrate binding type-21 domain"/>
    <property type="match status" value="1"/>
</dbReference>
<dbReference type="InterPro" id="IPR005036">
    <property type="entry name" value="CBM21_dom"/>
</dbReference>
<dbReference type="GO" id="GO:0005979">
    <property type="term" value="P:regulation of glycogen biosynthetic process"/>
    <property type="evidence" value="ECO:0007669"/>
    <property type="project" value="TreeGrafter"/>
</dbReference>
<feature type="domain" description="CBM21" evidence="2">
    <location>
        <begin position="352"/>
        <end position="464"/>
    </location>
</feature>
<organism evidence="3 4">
    <name type="scientific">Trichoglossum hirsutum</name>
    <dbReference type="NCBI Taxonomy" id="265104"/>
    <lineage>
        <taxon>Eukaryota</taxon>
        <taxon>Fungi</taxon>
        <taxon>Dikarya</taxon>
        <taxon>Ascomycota</taxon>
        <taxon>Pezizomycotina</taxon>
        <taxon>Geoglossomycetes</taxon>
        <taxon>Geoglossales</taxon>
        <taxon>Geoglossaceae</taxon>
        <taxon>Trichoglossum</taxon>
    </lineage>
</organism>
<feature type="compositionally biased region" description="Low complexity" evidence="1">
    <location>
        <begin position="645"/>
        <end position="666"/>
    </location>
</feature>
<name>A0A9P8IB38_9PEZI</name>
<feature type="region of interest" description="Disordered" evidence="1">
    <location>
        <begin position="213"/>
        <end position="245"/>
    </location>
</feature>
<feature type="compositionally biased region" description="Basic and acidic residues" evidence="1">
    <location>
        <begin position="613"/>
        <end position="623"/>
    </location>
</feature>
<feature type="compositionally biased region" description="Basic and acidic residues" evidence="1">
    <location>
        <begin position="587"/>
        <end position="601"/>
    </location>
</feature>
<keyword evidence="4" id="KW-1185">Reference proteome</keyword>
<dbReference type="Pfam" id="PF03370">
    <property type="entry name" value="CBM_21"/>
    <property type="match status" value="1"/>
</dbReference>
<reference evidence="3" key="1">
    <citation type="submission" date="2021-03" db="EMBL/GenBank/DDBJ databases">
        <title>Comparative genomics and phylogenomic investigation of the class Geoglossomycetes provide insights into ecological specialization and systematics.</title>
        <authorList>
            <person name="Melie T."/>
            <person name="Pirro S."/>
            <person name="Miller A.N."/>
            <person name="Quandt A."/>
        </authorList>
    </citation>
    <scope>NUCLEOTIDE SEQUENCE</scope>
    <source>
        <strain evidence="3">CAQ_001_2017</strain>
    </source>
</reference>
<dbReference type="InterPro" id="IPR038175">
    <property type="entry name" value="CBM21_dom_sf"/>
</dbReference>
<dbReference type="InterPro" id="IPR050782">
    <property type="entry name" value="PP1_regulatory_subunit_3"/>
</dbReference>
<feature type="compositionally biased region" description="Low complexity" evidence="1">
    <location>
        <begin position="105"/>
        <end position="120"/>
    </location>
</feature>
<protein>
    <recommendedName>
        <fullName evidence="2">CBM21 domain-containing protein</fullName>
    </recommendedName>
</protein>
<gene>
    <name evidence="3" type="ORF">GP486_007775</name>
</gene>
<feature type="compositionally biased region" description="Polar residues" evidence="1">
    <location>
        <begin position="537"/>
        <end position="552"/>
    </location>
</feature>
<dbReference type="PANTHER" id="PTHR12307:SF36">
    <property type="entry name" value="GLYCOGEN-BINDING SUBUNIT 76A"/>
    <property type="match status" value="1"/>
</dbReference>
<proteinExistence type="predicted"/>
<dbReference type="GO" id="GO:2001069">
    <property type="term" value="F:glycogen binding"/>
    <property type="evidence" value="ECO:0007669"/>
    <property type="project" value="TreeGrafter"/>
</dbReference>
<dbReference type="PANTHER" id="PTHR12307">
    <property type="entry name" value="PROTEIN PHOSPHATASE 1 REGULATORY SUBUNIT"/>
    <property type="match status" value="1"/>
</dbReference>